<dbReference type="Pfam" id="PF17479">
    <property type="entry name" value="DUF3048_C"/>
    <property type="match status" value="1"/>
</dbReference>
<dbReference type="EMBL" id="LBRB01000002">
    <property type="protein sequence ID" value="KKP89139.1"/>
    <property type="molecule type" value="Genomic_DNA"/>
</dbReference>
<dbReference type="STRING" id="1618333.UR93_C0002G0041"/>
<gene>
    <name evidence="4" type="ORF">UR93_C0002G0041</name>
</gene>
<reference evidence="4 5" key="1">
    <citation type="journal article" date="2015" name="Nature">
        <title>rRNA introns, odd ribosomes, and small enigmatic genomes across a large radiation of phyla.</title>
        <authorList>
            <person name="Brown C.T."/>
            <person name="Hug L.A."/>
            <person name="Thomas B.C."/>
            <person name="Sharon I."/>
            <person name="Castelle C.J."/>
            <person name="Singh A."/>
            <person name="Wilkins M.J."/>
            <person name="Williams K.H."/>
            <person name="Banfield J.F."/>
        </authorList>
    </citation>
    <scope>NUCLEOTIDE SEQUENCE [LARGE SCALE GENOMIC DNA]</scope>
</reference>
<keyword evidence="1" id="KW-0812">Transmembrane</keyword>
<dbReference type="InterPro" id="IPR023158">
    <property type="entry name" value="YerB-like_sf"/>
</dbReference>
<feature type="domain" description="DUF3048" evidence="2">
    <location>
        <begin position="96"/>
        <end position="231"/>
    </location>
</feature>
<evidence type="ECO:0000259" key="3">
    <source>
        <dbReference type="Pfam" id="PF17479"/>
    </source>
</evidence>
<keyword evidence="1" id="KW-0472">Membrane</keyword>
<feature type="transmembrane region" description="Helical" evidence="1">
    <location>
        <begin position="39"/>
        <end position="60"/>
    </location>
</feature>
<dbReference type="Proteomes" id="UP000034316">
    <property type="component" value="Unassembled WGS sequence"/>
</dbReference>
<evidence type="ECO:0000256" key="1">
    <source>
        <dbReference type="SAM" id="Phobius"/>
    </source>
</evidence>
<evidence type="ECO:0000313" key="5">
    <source>
        <dbReference type="Proteomes" id="UP000034316"/>
    </source>
</evidence>
<evidence type="ECO:0008006" key="6">
    <source>
        <dbReference type="Google" id="ProtNLM"/>
    </source>
</evidence>
<proteinExistence type="predicted"/>
<protein>
    <recommendedName>
        <fullName evidence="6">PT repeat-containing protein</fullName>
    </recommendedName>
</protein>
<evidence type="ECO:0000259" key="2">
    <source>
        <dbReference type="Pfam" id="PF11258"/>
    </source>
</evidence>
<comment type="caution">
    <text evidence="4">The sequence shown here is derived from an EMBL/GenBank/DDBJ whole genome shotgun (WGS) entry which is preliminary data.</text>
</comment>
<dbReference type="InterPro" id="IPR021416">
    <property type="entry name" value="DUF3048_N"/>
</dbReference>
<feature type="domain" description="DUF3048" evidence="3">
    <location>
        <begin position="256"/>
        <end position="370"/>
    </location>
</feature>
<keyword evidence="1" id="KW-1133">Transmembrane helix</keyword>
<dbReference type="SUPFAM" id="SSF159774">
    <property type="entry name" value="YerB-like"/>
    <property type="match status" value="1"/>
</dbReference>
<evidence type="ECO:0000313" key="4">
    <source>
        <dbReference type="EMBL" id="KKP89139.1"/>
    </source>
</evidence>
<dbReference type="Pfam" id="PF11258">
    <property type="entry name" value="DUF3048"/>
    <property type="match status" value="1"/>
</dbReference>
<sequence>MEDINNQSVNFSVSDKKPSLWQKFISFLKNTYNRKNKKGWILTLVFVLVVALLTAILYRYGIASQRGESGFNLVDSALFKTKESEKKKAKISNEEVSENADRHPLAVIVENHPDARSQSGLTNASIVFEAITEGGITRFMALFSPFDAKEVGPVRSARSFFVDWAEGFNAYYAHAGGAMDALQKISADGVMDLPHTNGYFERKSYQQVASEHTLYSSTKELYDLAKQKGFSEVASYTPWKYQDESDLAERGNQDSVTINYGGSYQVEWKYNREKNIYDRYLAGQKHTDRNNNEQIVANNIVIITVPRAPIQLPGAKATFEFDTIGTGKASLISNGKEQIGVWKKSDSKSQIIFSNSDGVEYQLNSGKTWVEVVPPDFSYVITENTVTTSTTATTGI</sequence>
<dbReference type="Gene3D" id="3.50.90.10">
    <property type="entry name" value="YerB-like"/>
    <property type="match status" value="1"/>
</dbReference>
<accession>A0A0G0D4K9</accession>
<name>A0A0G0D4K9_9BACT</name>
<dbReference type="AlphaFoldDB" id="A0A0G0D4K9"/>
<dbReference type="InterPro" id="IPR035328">
    <property type="entry name" value="DUF3048_C"/>
</dbReference>
<organism evidence="4 5">
    <name type="scientific">Berkelbacteria bacterium GW2011_GWA2_35_9</name>
    <dbReference type="NCBI Taxonomy" id="1618333"/>
    <lineage>
        <taxon>Bacteria</taxon>
        <taxon>Candidatus Berkelbacteria</taxon>
    </lineage>
</organism>